<dbReference type="InterPro" id="IPR016035">
    <property type="entry name" value="Acyl_Trfase/lysoPLipase"/>
</dbReference>
<dbReference type="Gene3D" id="3.40.47.10">
    <property type="match status" value="2"/>
</dbReference>
<feature type="domain" description="Ketosynthase family 3 (KS3)" evidence="11">
    <location>
        <begin position="1152"/>
        <end position="1576"/>
    </location>
</feature>
<evidence type="ECO:0000313" key="13">
    <source>
        <dbReference type="EMBL" id="GAA0273124.1"/>
    </source>
</evidence>
<evidence type="ECO:0000259" key="10">
    <source>
        <dbReference type="PROSITE" id="PS50075"/>
    </source>
</evidence>
<feature type="region of interest" description="C-terminal hotdog fold" evidence="8">
    <location>
        <begin position="3834"/>
        <end position="3974"/>
    </location>
</feature>
<evidence type="ECO:0000256" key="5">
    <source>
        <dbReference type="ARBA" id="ARBA00023194"/>
    </source>
</evidence>
<feature type="region of interest" description="C-terminal hotdog fold" evidence="8">
    <location>
        <begin position="485"/>
        <end position="624"/>
    </location>
</feature>
<dbReference type="InterPro" id="IPR042104">
    <property type="entry name" value="PKS_dehydratase_sf"/>
</dbReference>
<feature type="region of interest" description="N-terminal hotdog fold" evidence="8">
    <location>
        <begin position="357"/>
        <end position="473"/>
    </location>
</feature>
<dbReference type="SUPFAM" id="SSF52151">
    <property type="entry name" value="FabD/lysophospholipase-like"/>
    <property type="match status" value="3"/>
</dbReference>
<dbReference type="PROSITE" id="PS52019">
    <property type="entry name" value="PKS_MFAS_DH"/>
    <property type="match status" value="3"/>
</dbReference>
<feature type="region of interest" description="N-terminal hotdog fold" evidence="8">
    <location>
        <begin position="2033"/>
        <end position="2168"/>
    </location>
</feature>
<evidence type="ECO:0000259" key="12">
    <source>
        <dbReference type="PROSITE" id="PS52019"/>
    </source>
</evidence>
<dbReference type="EMBL" id="BAAABV010000006">
    <property type="protein sequence ID" value="GAA0273124.1"/>
    <property type="molecule type" value="Genomic_DNA"/>
</dbReference>
<dbReference type="PANTHER" id="PTHR43775">
    <property type="entry name" value="FATTY ACID SYNTHASE"/>
    <property type="match status" value="1"/>
</dbReference>
<dbReference type="InterPro" id="IPR050091">
    <property type="entry name" value="PKS_NRPS_Biosynth_Enz"/>
</dbReference>
<dbReference type="InterPro" id="IPR016036">
    <property type="entry name" value="Malonyl_transacylase_ACP-bd"/>
</dbReference>
<dbReference type="InterPro" id="IPR009081">
    <property type="entry name" value="PP-bd_ACP"/>
</dbReference>
<keyword evidence="2" id="KW-0596">Phosphopantetheine</keyword>
<dbReference type="Gene3D" id="3.10.129.110">
    <property type="entry name" value="Polyketide synthase dehydratase"/>
    <property type="match status" value="3"/>
</dbReference>
<keyword evidence="5" id="KW-0045">Antibiotic biosynthesis</keyword>
<dbReference type="SUPFAM" id="SSF53901">
    <property type="entry name" value="Thiolase-like"/>
    <property type="match status" value="2"/>
</dbReference>
<dbReference type="SMART" id="SM01294">
    <property type="entry name" value="PKS_PP_betabranch"/>
    <property type="match status" value="2"/>
</dbReference>
<feature type="active site" description="Proton acceptor; for dehydratase activity" evidence="8">
    <location>
        <position position="2074"/>
    </location>
</feature>
<dbReference type="Pfam" id="PF02801">
    <property type="entry name" value="Ketoacyl-synt_C"/>
    <property type="match status" value="2"/>
</dbReference>
<feature type="active site" description="Proton donor; for dehydratase activity" evidence="8">
    <location>
        <position position="545"/>
    </location>
</feature>
<dbReference type="Gene3D" id="3.30.70.3290">
    <property type="match status" value="3"/>
</dbReference>
<evidence type="ECO:0000256" key="6">
    <source>
        <dbReference type="ARBA" id="ARBA00023268"/>
    </source>
</evidence>
<dbReference type="InterPro" id="IPR014030">
    <property type="entry name" value="Ketoacyl_synth_N"/>
</dbReference>
<keyword evidence="6" id="KW-0511">Multifunctional enzyme</keyword>
<name>A0ABP3EPZ3_9ACTN</name>
<keyword evidence="3" id="KW-0597">Phosphoprotein</keyword>
<dbReference type="CDD" id="cd00833">
    <property type="entry name" value="PKS"/>
    <property type="match status" value="2"/>
</dbReference>
<evidence type="ECO:0000256" key="3">
    <source>
        <dbReference type="ARBA" id="ARBA00022553"/>
    </source>
</evidence>
<dbReference type="SMART" id="SM00823">
    <property type="entry name" value="PKS_PP"/>
    <property type="match status" value="3"/>
</dbReference>
<dbReference type="InterPro" id="IPR018201">
    <property type="entry name" value="Ketoacyl_synth_AS"/>
</dbReference>
<dbReference type="InterPro" id="IPR036291">
    <property type="entry name" value="NAD(P)-bd_dom_sf"/>
</dbReference>
<dbReference type="InterPro" id="IPR049552">
    <property type="entry name" value="PKS_DH_N"/>
</dbReference>
<dbReference type="InterPro" id="IPR016039">
    <property type="entry name" value="Thiolase-like"/>
</dbReference>
<feature type="domain" description="Ketosynthase family 3 (KS3)" evidence="11">
    <location>
        <begin position="2826"/>
        <end position="3249"/>
    </location>
</feature>
<dbReference type="InterPro" id="IPR032821">
    <property type="entry name" value="PKS_assoc"/>
</dbReference>
<feature type="active site" description="Proton donor; for dehydratase activity" evidence="8">
    <location>
        <position position="3894"/>
    </location>
</feature>
<dbReference type="Pfam" id="PF00698">
    <property type="entry name" value="Acyl_transf_1"/>
    <property type="match status" value="3"/>
</dbReference>
<dbReference type="SMART" id="SM00826">
    <property type="entry name" value="PKS_DH"/>
    <property type="match status" value="3"/>
</dbReference>
<dbReference type="Proteomes" id="UP001501867">
    <property type="component" value="Unassembled WGS sequence"/>
</dbReference>
<organism evidence="13 14">
    <name type="scientific">Streptomyces polychromogenes</name>
    <dbReference type="NCBI Taxonomy" id="67342"/>
    <lineage>
        <taxon>Bacteria</taxon>
        <taxon>Bacillati</taxon>
        <taxon>Actinomycetota</taxon>
        <taxon>Actinomycetes</taxon>
        <taxon>Kitasatosporales</taxon>
        <taxon>Streptomycetaceae</taxon>
        <taxon>Streptomyces</taxon>
    </lineage>
</organism>
<feature type="active site" description="Proton donor; for dehydratase activity" evidence="8">
    <location>
        <position position="2237"/>
    </location>
</feature>
<dbReference type="Pfam" id="PF22953">
    <property type="entry name" value="SpnB_Rossmann"/>
    <property type="match status" value="2"/>
</dbReference>
<dbReference type="PROSITE" id="PS52004">
    <property type="entry name" value="KS3_2"/>
    <property type="match status" value="2"/>
</dbReference>
<keyword evidence="4" id="KW-0808">Transferase</keyword>
<dbReference type="SUPFAM" id="SSF55048">
    <property type="entry name" value="Probable ACP-binding domain of malonyl-CoA ACP transacylase"/>
    <property type="match status" value="3"/>
</dbReference>
<dbReference type="InterPro" id="IPR049551">
    <property type="entry name" value="PKS_DH_C"/>
</dbReference>
<feature type="region of interest" description="Disordered" evidence="9">
    <location>
        <begin position="1128"/>
        <end position="1152"/>
    </location>
</feature>
<reference evidence="14" key="1">
    <citation type="journal article" date="2019" name="Int. J. Syst. Evol. Microbiol.">
        <title>The Global Catalogue of Microorganisms (GCM) 10K type strain sequencing project: providing services to taxonomists for standard genome sequencing and annotation.</title>
        <authorList>
            <consortium name="The Broad Institute Genomics Platform"/>
            <consortium name="The Broad Institute Genome Sequencing Center for Infectious Disease"/>
            <person name="Wu L."/>
            <person name="Ma J."/>
        </authorList>
    </citation>
    <scope>NUCLEOTIDE SEQUENCE [LARGE SCALE GENOMIC DNA]</scope>
    <source>
        <strain evidence="14">JCM 4505</strain>
    </source>
</reference>
<protein>
    <submittedName>
        <fullName evidence="13">Type I polyketide synthase</fullName>
    </submittedName>
</protein>
<dbReference type="InterPro" id="IPR020806">
    <property type="entry name" value="PKS_PP-bd"/>
</dbReference>
<dbReference type="SUPFAM" id="SSF47336">
    <property type="entry name" value="ACP-like"/>
    <property type="match status" value="3"/>
</dbReference>
<keyword evidence="14" id="KW-1185">Reference proteome</keyword>
<dbReference type="InterPro" id="IPR020807">
    <property type="entry name" value="PKS_DH"/>
</dbReference>
<comment type="caution">
    <text evidence="13">The sequence shown here is derived from an EMBL/GenBank/DDBJ whole genome shotgun (WGS) entry which is preliminary data.</text>
</comment>
<dbReference type="Pfam" id="PF00550">
    <property type="entry name" value="PP-binding"/>
    <property type="match status" value="3"/>
</dbReference>
<dbReference type="Pfam" id="PF08659">
    <property type="entry name" value="KR"/>
    <property type="match status" value="3"/>
</dbReference>
<evidence type="ECO:0000256" key="4">
    <source>
        <dbReference type="ARBA" id="ARBA00022679"/>
    </source>
</evidence>
<dbReference type="InterPro" id="IPR014043">
    <property type="entry name" value="Acyl_transferase_dom"/>
</dbReference>
<dbReference type="PROSITE" id="PS00606">
    <property type="entry name" value="KS3_1"/>
    <property type="match status" value="2"/>
</dbReference>
<dbReference type="PANTHER" id="PTHR43775:SF51">
    <property type="entry name" value="INACTIVE PHENOLPHTHIOCEROL SYNTHESIS POLYKETIDE SYNTHASE TYPE I PKS1-RELATED"/>
    <property type="match status" value="1"/>
</dbReference>
<feature type="domain" description="Carrier" evidence="10">
    <location>
        <begin position="4410"/>
        <end position="4485"/>
    </location>
</feature>
<dbReference type="InterPro" id="IPR013968">
    <property type="entry name" value="PKS_KR"/>
</dbReference>
<dbReference type="Gene3D" id="1.10.1200.10">
    <property type="entry name" value="ACP-like"/>
    <property type="match status" value="3"/>
</dbReference>
<dbReference type="InterPro" id="IPR036736">
    <property type="entry name" value="ACP-like_sf"/>
</dbReference>
<dbReference type="InterPro" id="IPR014031">
    <property type="entry name" value="Ketoacyl_synth_C"/>
</dbReference>
<feature type="domain" description="Carrier" evidence="10">
    <location>
        <begin position="1053"/>
        <end position="1131"/>
    </location>
</feature>
<dbReference type="PROSITE" id="PS50075">
    <property type="entry name" value="CARRIER"/>
    <property type="match status" value="3"/>
</dbReference>
<dbReference type="Pfam" id="PF00109">
    <property type="entry name" value="ketoacyl-synt"/>
    <property type="match status" value="2"/>
</dbReference>
<dbReference type="Pfam" id="PF14765">
    <property type="entry name" value="PS-DH"/>
    <property type="match status" value="3"/>
</dbReference>
<dbReference type="Gene3D" id="3.40.366.10">
    <property type="entry name" value="Malonyl-Coenzyme A Acyl Carrier Protein, domain 2"/>
    <property type="match status" value="3"/>
</dbReference>
<dbReference type="InterPro" id="IPR057326">
    <property type="entry name" value="KR_dom"/>
</dbReference>
<feature type="region of interest" description="N-terminal hotdog fold" evidence="8">
    <location>
        <begin position="3704"/>
        <end position="3823"/>
    </location>
</feature>
<feature type="domain" description="PKS/mFAS DH" evidence="12">
    <location>
        <begin position="357"/>
        <end position="624"/>
    </location>
</feature>
<gene>
    <name evidence="13" type="ORF">GCM10010302_08420</name>
</gene>
<dbReference type="Gene3D" id="3.40.50.720">
    <property type="entry name" value="NAD(P)-binding Rossmann-like Domain"/>
    <property type="match status" value="3"/>
</dbReference>
<evidence type="ECO:0000256" key="1">
    <source>
        <dbReference type="ARBA" id="ARBA00004792"/>
    </source>
</evidence>
<dbReference type="InterPro" id="IPR055123">
    <property type="entry name" value="SpnB-like_Rossmann"/>
</dbReference>
<feature type="region of interest" description="C-terminal hotdog fold" evidence="8">
    <location>
        <begin position="2176"/>
        <end position="2313"/>
    </location>
</feature>
<dbReference type="InterPro" id="IPR001227">
    <property type="entry name" value="Ac_transferase_dom_sf"/>
</dbReference>
<dbReference type="InterPro" id="IPR006162">
    <property type="entry name" value="Ppantetheine_attach_site"/>
</dbReference>
<accession>A0ABP3EPZ3</accession>
<feature type="domain" description="Carrier" evidence="10">
    <location>
        <begin position="2728"/>
        <end position="2803"/>
    </location>
</feature>
<evidence type="ECO:0000256" key="2">
    <source>
        <dbReference type="ARBA" id="ARBA00022450"/>
    </source>
</evidence>
<evidence type="ECO:0000256" key="7">
    <source>
        <dbReference type="ARBA" id="ARBA00023315"/>
    </source>
</evidence>
<dbReference type="SMART" id="SM00825">
    <property type="entry name" value="PKS_KS"/>
    <property type="match status" value="2"/>
</dbReference>
<comment type="pathway">
    <text evidence="1">Antibiotic biosynthesis.</text>
</comment>
<proteinExistence type="predicted"/>
<dbReference type="PROSITE" id="PS00012">
    <property type="entry name" value="PHOSPHOPANTETHEINE"/>
    <property type="match status" value="2"/>
</dbReference>
<dbReference type="InterPro" id="IPR020841">
    <property type="entry name" value="PKS_Beta-ketoAc_synthase_dom"/>
</dbReference>
<feature type="domain" description="PKS/mFAS DH" evidence="12">
    <location>
        <begin position="2033"/>
        <end position="2313"/>
    </location>
</feature>
<feature type="active site" description="Proton acceptor; for dehydratase activity" evidence="8">
    <location>
        <position position="389"/>
    </location>
</feature>
<dbReference type="InterPro" id="IPR049900">
    <property type="entry name" value="PKS_mFAS_DH"/>
</dbReference>
<dbReference type="Pfam" id="PF21089">
    <property type="entry name" value="PKS_DH_N"/>
    <property type="match status" value="3"/>
</dbReference>
<feature type="active site" description="Proton acceptor; for dehydratase activity" evidence="8">
    <location>
        <position position="3741"/>
    </location>
</feature>
<keyword evidence="7" id="KW-0012">Acyltransferase</keyword>
<evidence type="ECO:0000259" key="11">
    <source>
        <dbReference type="PROSITE" id="PS52004"/>
    </source>
</evidence>
<evidence type="ECO:0000256" key="8">
    <source>
        <dbReference type="PROSITE-ProRule" id="PRU01363"/>
    </source>
</evidence>
<dbReference type="Pfam" id="PF16197">
    <property type="entry name" value="KAsynt_C_assoc"/>
    <property type="match status" value="2"/>
</dbReference>
<dbReference type="SUPFAM" id="SSF51735">
    <property type="entry name" value="NAD(P)-binding Rossmann-fold domains"/>
    <property type="match status" value="6"/>
</dbReference>
<feature type="compositionally biased region" description="Basic and acidic residues" evidence="9">
    <location>
        <begin position="1129"/>
        <end position="1152"/>
    </location>
</feature>
<dbReference type="SMART" id="SM00822">
    <property type="entry name" value="PKS_KR"/>
    <property type="match status" value="3"/>
</dbReference>
<feature type="domain" description="PKS/mFAS DH" evidence="12">
    <location>
        <begin position="3704"/>
        <end position="3974"/>
    </location>
</feature>
<dbReference type="SMART" id="SM00827">
    <property type="entry name" value="PKS_AT"/>
    <property type="match status" value="3"/>
</dbReference>
<dbReference type="CDD" id="cd08956">
    <property type="entry name" value="KR_3_FAS_SDR_x"/>
    <property type="match status" value="3"/>
</dbReference>
<evidence type="ECO:0000313" key="14">
    <source>
        <dbReference type="Proteomes" id="UP001501867"/>
    </source>
</evidence>
<evidence type="ECO:0000256" key="9">
    <source>
        <dbReference type="SAM" id="MobiDB-lite"/>
    </source>
</evidence>
<sequence>MSAFGISGTNAHVVLEEGERTPTAMVFTGQGAQRPGMGRELYARFPVFARVLDEVCAAFDAHLDRPLKDLMLGDGPEADALHQTRYTQPALFAFEVALAGLAADQGLEADLLAGHSIGELAAAYVAGVFSLEDAAKLVAARGRLMQRARSGGAMIAVEATEAEVAATLVEGVVVAAVNGPASVVIAGDSEAAETVAAGWRERGRRVTRLTVSHAFHSPHMDDVLDEFRAVAGTITHRPPRIPVISTVTGRPLPADPAGYAEHWAAQIRGTVRFHDAVTALREAGAGLFVEVGPSAALTPLIRSAGVRRAVPLSRSAGSEAEVFTAGLARARGEEPTHPFRRDRYWLPPRAARTGSGHPLLDSVVELVDRDEVVLSGTVSVAGHPWLAGHVVDGAVLLPGTAFLEMALFAGERVGLPGVADLTLESPLELPASGSVQLQVTVHGREVTVHSRPDGEQEWTRHASGLLDDTGAESGAEDLPEWPPAGAALPVEDAYERLAERGYAYDGAFRGLRSVHHDGDTAYAEVRIPDGLAPEPGFLLHPAVVDAVLHPIVLGLVDGGEGTRLPFAWSGVRLHAGAVGGTEFRARISPSGGDTYELLLADATGAPVASVDGLAFRTSARTAADAVPMYELTWHPRTAPATDAANGLRPTVVEIAPAAGPGDAAAAALAAVQDWTAAGPGPDERLVLVTRDAVAAAPGDAVRDPAAASVWGLARTAQSEYPDRIIVVDLPGGAEAADAVEAAVRSGEPQLAVRDGLLLVPRITRAAQVSAGGDGLTPALTPGGTVLVTGGTGGLGALVARHLHHRHGVRDLLLVSRRGPDAPGAAELAAELDGVRIEAVDVTDRAALAALIDGLPADAPLTAVIHTAGVLDDATLPALTGDRVRAVMAAKADAARHLHELTADRELDAFVLFSSVSGLLGTAGQANYAAANTYLDALAAHRRALGLPGTSLAWGLWQEGMGQSLGASDLGRWTRSGVAPLTAAQGLALFDRALRDGTTAPGATAGQALPVPALFKPSLLSASDPVPPLLTGLVRRRPKAAGTAPAAGRTGAALTAKQAEDLVRATTASVLGLPNPAALDTGKAFREQGFDSLAGVDLRNRLIAATGRQLPATLVFDHPTPQALAAFLARDPDGGTDRRAADGPRRKGRGRSDEPIAIVGMACRFPGGVRSADDLWQLVLDGRDAISEFPVNRGWDLDGLYHPDPDHTGTSYTRHGGFLHDADLFDAAFFDMSPREALATDPQQRLLLETAWETFEDAGIDPTGLRGSRTGVFTGVMYDDYASRLPATPREVEGFLLAGNTSSVISGRLAYSYGLEGPAITVDTACSSSLVALHLAANALRSGEVDLALAGGVTVMSGPSTFVEFSRQKGLSEDGRCKSFSSDADGTGWSEGVGLLLVERLEDARRNGHQVLAVLRGSAVNSDGASNGLTAPNGPSQERVIRAALADAGLTGADVDLVEAHGTGTRLGDPIEAQALLATYGQDRAEPVRLGSLKSNLGHAQAAAGVGGVIKVVQAMRHGIQPRTLHLGEPSPHVDWSAGAVELLGEQREWPDSGRPRRAAVSAFGISGTNAHVILEQAGPVAAPASTARPDAGSGTGLPVLPLVLSARTDQALRTRAAELGAHLEAHPGLDLVGVAGTLAGGRALLERRAVVIGPDRESLLRRLGAVAAGTTAPGVLQGHGSGRGATAFLFTGQGSQRAGMGRELYERSAVFRAALDEVASHLDPVLERPLTAVLFAGPETADAALLDRTAYTQAALFAVEVALHRFAEHHGVVPDYLLGHSVGEVAAAHVAGVFDLPDACRLVAARGTAMQSARDGGAMAALEASEEEVREVLVPGATVAGVNGPRSVVVSGDHDAVTAMVAHWAGRGRRTRRLAVSHAFHSHHMDEVLAGFRAALDTVSFHEPRIPVVSNVTGEIATPGQLTSPDYWVTHVREAVRFLDGVRTLRRSGVTEFVELGPDGVLTALVGQAVADEDADAGPGVGVTVPMLRAGRDDLETAFAALGSLHLRGVPVDWSAVLPHTGAVPLPRYPFEHRRYWLETPSSAYPLLDTAVTLVDGGTVLTGEIGGGGWIGDHRIRGEVLVPGTALLDMALHAGELVACPTVAELTFTTALAVPEGETVTVQVRVDAPGPDGSRALLIHSRPGAAGDDSATWTCHARGVLVPGRRPAPAPVEPAGEAVGLGGAYDRLGEHGYGYGPALRGLRSVRHFGEDRFVEVELAPRYAGEAARYGVHPALLDSVLHVLLPGVVDPAAPAVLPFSWSGVTRYATGATALTARVTVRGGAASLAVHDRDGRAVLTADELTLLPVGGSHAPAGLHTVVWREAPAPEDGLEPAVPHRVAAVAGSLGGDVAKTARALVHTVLDELRTVLAEDDGRRHAFVIAPDLAHAAVRGLVRSAQAENPGRLVLVEAAETADATLLDAALRTPEPELALRDGRILVPRVARPGGTPDGGAGLGTGPVLITGATGTLGTVLARHLVVRHGLRDLVLLSRRGGDAPGAAALRDELTALGAEVSLVAADVTDRTALEQVFAAHAPAAVVHTAGVVSDSTLGGLTAERIEAVLRPKVDAAWHLHELAGDRPLFLYSSVAGLLGTAGQANYAAANTFLDALAEHRRALGLPAVSLAWGLWAQTSTISAGLSGTDVQRLTRSGLRPLETEEALGLFDASLGAVAGDGAAVLALTRFDRSVLSGRTDLPGVLRDLAGPAALPAAAVRDDGAGATDRDPSGPGDLRETVRAQIAAVLGHSDPDDVEEERSFSELGFDSLTAVELRNRLGTAIGRRLSATVVFDHPTPAALTEHLLGLVAAEERPAPSAPRPGPVTDGNGPDEPIAIVGMACRYPGGVTSAQDLWQLVADGRDGTSGFPVNRGWPAGLYHPDPDHPGTSTTRRGGFLHDADRFDARFFGLSPREALAVDPQQRQLLETTWEAVEHAGLDPQALRGSRTGVFVGVMYSDYGSRADLPPEGVEGYLYSGSAGSIASGRLAYTFGFEGPTLTVDTACSSSLVAVHLAASALRRGECELAVAGGATVMATPTPFVEFSRLRGLSEDGRCKSFSDGADGTGWSEGAGMLLLEKLSDARRNGHRVLAVLRGSAVNSDGASNGLTAPNGPAQERVIRAALDSARLEPADIGLVEAHGTGTRLGDPIEAQALIATYGRDRRQPLLLGSLKSNIGHAQAAAGVGGIIKVVQAMRHEVAPATLHVGTPSRHVDWSQSGIALLTEARPWPRGARPRRAGVSSFGFGGTNAHVILEEAEAVPVSEVPVSAAPAPAAPASGGQDGPAPAALPWVLSARTEEALAEQAERVAGLSTADEAYTLASRAALPYRIAATTPAALRDAVPVRAQGGRLAFAFTGQGAQRAGMGLELAAAHPVFASAFDEVCAHFDASLRATVRAAIATGEGLDETGTAQPALFAVEVALFRLVESWGVRPDVVLGHSIGELAAAHVAGVLSLADAARLVAARGSLMQALPRGGAMVAVEAAPAELEGLELPAGVSVAAVNGPASLVLSGAEEPLLAFVEERFAGRGRRTKRLSVSHAFHSPLMEPMLDGFRAVARELTYHAPEISAVSTVTGRAAGEWTDPEYWVNQVRATVRFHEAVETARDAGVRTVLEVGPDAVLTGMIAAAFPADEPDSPVAVPLRRHGRPEAEGVAAALGALFTRGAAIDWSAVFPGAGPVDVPTYAFQRKRFWLAPAGRTDVAGAGLRASGHPLLGAAVDLAAGGTGEGAATVSTGRLSLAAQPWLGDHRVRGSVLVPGTALVELAASAGHLAEFTVTEPVVVPESGALVLQLVVDGTEVTLWSRSEDGGPDGLPWTRHAVGTLAVDAPGPVPEAEPWPEGAAEIDLTGLYERVADHGYAYGPAFQGLRALLVHDGELFAEVASAEPALSAPGFAVHPALLDAVLHALLPGVAGDGRPAALPFSWSGVRFHGTAGAGDAVLRARITPTGPEAVRLLVTGEDGRVLVEVDELVLRPLASLAPSAVGESLLYTSAWRRPDAAGPPQDGGGYTVVRVEAGTGDLPQRARHAVHHTLGVLRDRLAGDTAGRLAVVVGSDLAHAGVRGLVLSAATEHPGRFLLVDHPDGDGPGDVRDAVRALLDASGELEEQQVRVRDGELLVPRLVRYRRPDDARPHREEALAGGRVPWDEGTVMITGASGALGAELARHLVAEHGARSLLLVSRSGGAPEIAGAGEGVEVTAAACDVADGEALARLVARHRPVAFVHAAGTLADGTLDGLTPEQVDAVLRPKIDAAWHLHEAAGDRPLVLYSSIAGLLGTAGQANYAAGNTFLDALAEYRVSRGLPTVSLAWGLWETGMGDGLSGADLRRILALGLRPLAVSEALAAFDVATAGLAGPGGAAGPDAVFAVTGVDRAALGAAPHPPSVLRDLAPRPVRNSVPEEGAARVERQAPGVAWDQPGAALELVRREVATALGHEGVSAIAAEAPFTDLGFDSLTAVELRNRLTAVTGERLPTTLVFDYPTPALLAEQLRAIVTARQTAPLLDRLEALIRDGALDADAVERLRELVGAAPGARGDGDHGAGRDLARLEHVEDADLFAMVDGLD</sequence>